<gene>
    <name evidence="3" type="ORF">EMPS_10197</name>
</gene>
<dbReference type="InterPro" id="IPR004827">
    <property type="entry name" value="bZIP"/>
</dbReference>
<accession>A0A9P3HK27</accession>
<dbReference type="PROSITE" id="PS00036">
    <property type="entry name" value="BZIP_BASIC"/>
    <property type="match status" value="1"/>
</dbReference>
<feature type="compositionally biased region" description="Acidic residues" evidence="1">
    <location>
        <begin position="576"/>
        <end position="585"/>
    </location>
</feature>
<dbReference type="EMBL" id="BQFW01000014">
    <property type="protein sequence ID" value="GJJ77838.1"/>
    <property type="molecule type" value="Genomic_DNA"/>
</dbReference>
<dbReference type="AlphaFoldDB" id="A0A9P3HK27"/>
<proteinExistence type="predicted"/>
<feature type="compositionally biased region" description="Low complexity" evidence="1">
    <location>
        <begin position="297"/>
        <end position="308"/>
    </location>
</feature>
<feature type="compositionally biased region" description="Low complexity" evidence="1">
    <location>
        <begin position="170"/>
        <end position="221"/>
    </location>
</feature>
<feature type="region of interest" description="Disordered" evidence="1">
    <location>
        <begin position="269"/>
        <end position="315"/>
    </location>
</feature>
<comment type="caution">
    <text evidence="3">The sequence shown here is derived from an EMBL/GenBank/DDBJ whole genome shotgun (WGS) entry which is preliminary data.</text>
</comment>
<feature type="compositionally biased region" description="Low complexity" evidence="1">
    <location>
        <begin position="336"/>
        <end position="348"/>
    </location>
</feature>
<sequence>MLHSPMVFPTTNEYFHVPPMMDESVAKLMNTDPIENYMSSTASPSPIQDYLMAPISANTMNGSFHPQQQHQNQRQHQIQFPIVPQTMPSMVPHSAPSSPQYPVIKAEEVSQQLQHHQQQQQQNMEFNLLYPSFELGAQAATSPQAHVLPSQRSPQMQQQQRVMSYPDATLLQQQRQHQHQQQQHAQQLRLQHQQQQQFQQQQQQQHQMMFDSTPSQSNVSSAVSMSIPITSSIMSSIVSSGSSVSNLFTPTNLTTSSPFFHASTFEQGEYASQRPNSSYTPAAHPAAPRRKREESGQQQMHNNNNRQHSPALLEEESSPVLASGLVTVAQNKATTLAASPTSRASTSARLDKVKTTRSTKITKSSSLLSTSSFTATCSPSAIDMIPSSTTPSTSNVEISATEITPATATASRSTPKRTGKKPTSTAAAASHDESRESSQQPSDPSEAGLTHLPNSTGNITHPRRAAQNRAAQRTFRNRRKAYIKELEQKVQDMDRTQELMKSIHNENQEVWRRLQILESLATRSGLTVPSFPALTPVASSHLMTQHTTASSSAEGHAHNASHDYQGMNNNSTHSNEEDEEDEDMSDYSSHPHQQTRHF</sequence>
<feature type="region of interest" description="Disordered" evidence="1">
    <location>
        <begin position="141"/>
        <end position="221"/>
    </location>
</feature>
<dbReference type="Proteomes" id="UP000827284">
    <property type="component" value="Unassembled WGS sequence"/>
</dbReference>
<dbReference type="GO" id="GO:0003700">
    <property type="term" value="F:DNA-binding transcription factor activity"/>
    <property type="evidence" value="ECO:0007669"/>
    <property type="project" value="InterPro"/>
</dbReference>
<dbReference type="SUPFAM" id="SSF57959">
    <property type="entry name" value="Leucine zipper domain"/>
    <property type="match status" value="1"/>
</dbReference>
<dbReference type="OrthoDB" id="2447166at2759"/>
<dbReference type="CDD" id="cd14688">
    <property type="entry name" value="bZIP_YAP"/>
    <property type="match status" value="1"/>
</dbReference>
<feature type="compositionally biased region" description="Polar residues" evidence="1">
    <location>
        <begin position="542"/>
        <end position="553"/>
    </location>
</feature>
<dbReference type="Pfam" id="PF00170">
    <property type="entry name" value="bZIP_1"/>
    <property type="match status" value="1"/>
</dbReference>
<protein>
    <recommendedName>
        <fullName evidence="2">BZIP domain-containing protein</fullName>
    </recommendedName>
</protein>
<evidence type="ECO:0000313" key="4">
    <source>
        <dbReference type="Proteomes" id="UP000827284"/>
    </source>
</evidence>
<keyword evidence="4" id="KW-1185">Reference proteome</keyword>
<name>A0A9P3HK27_9FUNG</name>
<organism evidence="3 4">
    <name type="scientific">Entomortierella parvispora</name>
    <dbReference type="NCBI Taxonomy" id="205924"/>
    <lineage>
        <taxon>Eukaryota</taxon>
        <taxon>Fungi</taxon>
        <taxon>Fungi incertae sedis</taxon>
        <taxon>Mucoromycota</taxon>
        <taxon>Mortierellomycotina</taxon>
        <taxon>Mortierellomycetes</taxon>
        <taxon>Mortierellales</taxon>
        <taxon>Mortierellaceae</taxon>
        <taxon>Entomortierella</taxon>
    </lineage>
</organism>
<evidence type="ECO:0000256" key="1">
    <source>
        <dbReference type="SAM" id="MobiDB-lite"/>
    </source>
</evidence>
<feature type="region of interest" description="Disordered" evidence="1">
    <location>
        <begin position="336"/>
        <end position="363"/>
    </location>
</feature>
<reference evidence="3" key="2">
    <citation type="journal article" date="2022" name="Microbiol. Resour. Announc.">
        <title>Whole-Genome Sequence of Entomortierella parvispora E1425, a Mucoromycotan Fungus Associated with Burkholderiaceae-Related Endosymbiotic Bacteria.</title>
        <authorList>
            <person name="Herlambang A."/>
            <person name="Guo Y."/>
            <person name="Takashima Y."/>
            <person name="Narisawa K."/>
            <person name="Ohta H."/>
            <person name="Nishizawa T."/>
        </authorList>
    </citation>
    <scope>NUCLEOTIDE SEQUENCE</scope>
    <source>
        <strain evidence="3">E1425</strain>
    </source>
</reference>
<feature type="region of interest" description="Disordered" evidence="1">
    <location>
        <begin position="542"/>
        <end position="598"/>
    </location>
</feature>
<dbReference type="Gene3D" id="1.20.5.170">
    <property type="match status" value="1"/>
</dbReference>
<feature type="domain" description="BZIP" evidence="2">
    <location>
        <begin position="463"/>
        <end position="478"/>
    </location>
</feature>
<evidence type="ECO:0000259" key="2">
    <source>
        <dbReference type="PROSITE" id="PS00036"/>
    </source>
</evidence>
<dbReference type="InterPro" id="IPR046347">
    <property type="entry name" value="bZIP_sf"/>
</dbReference>
<feature type="region of interest" description="Disordered" evidence="1">
    <location>
        <begin position="384"/>
        <end position="473"/>
    </location>
</feature>
<evidence type="ECO:0000313" key="3">
    <source>
        <dbReference type="EMBL" id="GJJ77838.1"/>
    </source>
</evidence>
<feature type="compositionally biased region" description="Low complexity" evidence="1">
    <location>
        <begin position="404"/>
        <end position="413"/>
    </location>
</feature>
<feature type="compositionally biased region" description="Low complexity" evidence="1">
    <location>
        <begin position="149"/>
        <end position="163"/>
    </location>
</feature>
<feature type="compositionally biased region" description="Polar residues" evidence="1">
    <location>
        <begin position="386"/>
        <end position="402"/>
    </location>
</feature>
<reference evidence="3" key="1">
    <citation type="submission" date="2021-11" db="EMBL/GenBank/DDBJ databases">
        <authorList>
            <person name="Herlambang A."/>
            <person name="Guo Y."/>
            <person name="Takashima Y."/>
            <person name="Nishizawa T."/>
        </authorList>
    </citation>
    <scope>NUCLEOTIDE SEQUENCE</scope>
    <source>
        <strain evidence="3">E1425</strain>
    </source>
</reference>